<keyword evidence="1" id="KW-0472">Membrane</keyword>
<feature type="transmembrane region" description="Helical" evidence="1">
    <location>
        <begin position="68"/>
        <end position="86"/>
    </location>
</feature>
<organism evidence="2">
    <name type="scientific">Anadara kagoshimensis</name>
    <dbReference type="NCBI Taxonomy" id="1390362"/>
    <lineage>
        <taxon>Eukaryota</taxon>
        <taxon>Metazoa</taxon>
        <taxon>Spiralia</taxon>
        <taxon>Lophotrochozoa</taxon>
        <taxon>Mollusca</taxon>
        <taxon>Bivalvia</taxon>
        <taxon>Autobranchia</taxon>
        <taxon>Pteriomorphia</taxon>
        <taxon>Arcoida</taxon>
        <taxon>Arcoidea</taxon>
        <taxon>Arcidae</taxon>
        <taxon>Anadara</taxon>
    </lineage>
</organism>
<keyword evidence="1" id="KW-1133">Transmembrane helix</keyword>
<dbReference type="AlphaFoldDB" id="A0A088BHM5"/>
<dbReference type="CTD" id="4541"/>
<geneLocation type="mitochondrion" evidence="2"/>
<evidence type="ECO:0000313" key="2">
    <source>
        <dbReference type="EMBL" id="AHB14361.1"/>
    </source>
</evidence>
<feature type="transmembrane region" description="Helical" evidence="1">
    <location>
        <begin position="12"/>
        <end position="33"/>
    </location>
</feature>
<dbReference type="GeneID" id="20465629"/>
<gene>
    <name evidence="2" type="primary">ND6</name>
</gene>
<dbReference type="RefSeq" id="YP_009059162.1">
    <property type="nucleotide sequence ID" value="NC_024927.1"/>
</dbReference>
<keyword evidence="2" id="KW-0496">Mitochondrion</keyword>
<feature type="transmembrane region" description="Helical" evidence="1">
    <location>
        <begin position="106"/>
        <end position="124"/>
    </location>
</feature>
<feature type="transmembrane region" description="Helical" evidence="1">
    <location>
        <begin position="39"/>
        <end position="61"/>
    </location>
</feature>
<protein>
    <submittedName>
        <fullName evidence="2">NADH dehydrogenase subunit 6</fullName>
    </submittedName>
</protein>
<proteinExistence type="predicted"/>
<dbReference type="EMBL" id="KF667521">
    <property type="protein sequence ID" value="AHB14361.1"/>
    <property type="molecule type" value="Genomic_DNA"/>
</dbReference>
<keyword evidence="1" id="KW-0812">Transmembrane</keyword>
<evidence type="ECO:0000256" key="1">
    <source>
        <dbReference type="SAM" id="Phobius"/>
    </source>
</evidence>
<reference evidence="2" key="1">
    <citation type="submission" date="2013-09" db="EMBL/GenBank/DDBJ databases">
        <authorList>
            <person name="Hou Y."/>
            <person name="Wu B."/>
            <person name="Liu Z.H."/>
            <person name="Yan J.K."/>
            <person name="Sun C."/>
            <person name="Dong C.G."/>
            <person name="Yang A.G."/>
            <person name="Zhou L.Q."/>
            <person name="Ren J.F."/>
        </authorList>
    </citation>
    <scope>NUCLEOTIDE SEQUENCE</scope>
</reference>
<name>A0A088BHM5_9BIVA</name>
<sequence>MSMVSHPLLKGGMLLLMSMCVGVGVGKFVSVWLGLALVLVYAGGVLVLFCYVCCLAPGFFFPLISMKWFFGLLVWWVMFMDSLTTTECWQVFSVKEPWKECLYPDHCGMVPLLGCVLCLVLLGVSKMSQIDKGPLRLFRLEQSLNEMSFDVASVA</sequence>
<accession>A0A088BHM5</accession>